<accession>A0ABW0BF39</accession>
<dbReference type="RefSeq" id="WP_378586727.1">
    <property type="nucleotide sequence ID" value="NZ_JBHSKD010000004.1"/>
</dbReference>
<protein>
    <submittedName>
        <fullName evidence="1">Uncharacterized protein</fullName>
    </submittedName>
</protein>
<evidence type="ECO:0000313" key="1">
    <source>
        <dbReference type="EMBL" id="MFC5175643.1"/>
    </source>
</evidence>
<dbReference type="Proteomes" id="UP001596087">
    <property type="component" value="Unassembled WGS sequence"/>
</dbReference>
<name>A0ABW0BF39_9ACTN</name>
<organism evidence="1 2">
    <name type="scientific">Nocardioides taihuensis</name>
    <dbReference type="NCBI Taxonomy" id="1835606"/>
    <lineage>
        <taxon>Bacteria</taxon>
        <taxon>Bacillati</taxon>
        <taxon>Actinomycetota</taxon>
        <taxon>Actinomycetes</taxon>
        <taxon>Propionibacteriales</taxon>
        <taxon>Nocardioidaceae</taxon>
        <taxon>Nocardioides</taxon>
    </lineage>
</organism>
<gene>
    <name evidence="1" type="ORF">ACFPGP_03100</name>
</gene>
<dbReference type="EMBL" id="JBHSKD010000004">
    <property type="protein sequence ID" value="MFC5175643.1"/>
    <property type="molecule type" value="Genomic_DNA"/>
</dbReference>
<sequence>MFEAEPAIAAAMRRGIPERWMAVALSGLLLNGRDVRAFIRRAIRDGKSPEQVTGLYARALATVERRGRAVDDFSAYAATPPGDIDLRVFTQGEVWVDIYRQPHRITDTSDLTDEYLRNLLGFLDREAIQFHGAVIGRKPQARDLRKARAWLEATPLMRTLREEAARRGV</sequence>
<reference evidence="2" key="1">
    <citation type="journal article" date="2019" name="Int. J. Syst. Evol. Microbiol.">
        <title>The Global Catalogue of Microorganisms (GCM) 10K type strain sequencing project: providing services to taxonomists for standard genome sequencing and annotation.</title>
        <authorList>
            <consortium name="The Broad Institute Genomics Platform"/>
            <consortium name="The Broad Institute Genome Sequencing Center for Infectious Disease"/>
            <person name="Wu L."/>
            <person name="Ma J."/>
        </authorList>
    </citation>
    <scope>NUCLEOTIDE SEQUENCE [LARGE SCALE GENOMIC DNA]</scope>
    <source>
        <strain evidence="2">DFY41</strain>
    </source>
</reference>
<keyword evidence="2" id="KW-1185">Reference proteome</keyword>
<proteinExistence type="predicted"/>
<comment type="caution">
    <text evidence="1">The sequence shown here is derived from an EMBL/GenBank/DDBJ whole genome shotgun (WGS) entry which is preliminary data.</text>
</comment>
<evidence type="ECO:0000313" key="2">
    <source>
        <dbReference type="Proteomes" id="UP001596087"/>
    </source>
</evidence>